<evidence type="ECO:0000313" key="6">
    <source>
        <dbReference type="Proteomes" id="UP000602905"/>
    </source>
</evidence>
<dbReference type="InterPro" id="IPR036864">
    <property type="entry name" value="Zn2-C6_fun-type_DNA-bd_sf"/>
</dbReference>
<sequence length="592" mass="66273">MLRLVSMPGPPPTSCRTCRRRRKKCDLSKPCCDRCARDGHECLGYEKHKPRVKLRYDYLDAPISSQQWPFFTTIPINGSTEKLLDHLPGGWPADSQDSTGASPGGTITPSVPRGTDRYRAGENPTKDKDVVVRGDPLRDYDHLWPQDPSQLVLHSRSQTRRSALTKQSSSTEPTGSNIDVTRLIKAIPRFLSPTIDRTQNSRGEHSMHLLMINEYLSQRLDLWFIPPAQGESDVLTRGLTGATKTMLVLCFEARIFRSFGHNLGTCGSTSEPYIGWIDRFEQSIIVNSPSNLPPDEIRDCVSAHIELVRLKFHLVNSASGYTALRSVLPKLLRLAAADPSLMIQEPNGSLVISLPRMLYALRPELIRFSYFDTVSSFLLGVPPLVEYGYDSEYDMNPECESRGHEWVHGTPAMLLQVIAQVNSWRASSRVHLDHWQTLEQRVLSWTSRYAMLNNSAIAKSATCVRAAVQEGWKHVVLIYIYMGICGVSSHDSRVQASVDRIFEIAEVVGSSQSGVHMFSHYVVAGLAARLESQRIAVYEKLLSFTDGRVWLFSGPEFGFLLRRFWHGAGAGGAAVTWDDYVRAMSASVFKSV</sequence>
<organism evidence="5 6">
    <name type="scientific">Rhizoctonia solani</name>
    <dbReference type="NCBI Taxonomy" id="456999"/>
    <lineage>
        <taxon>Eukaryota</taxon>
        <taxon>Fungi</taxon>
        <taxon>Dikarya</taxon>
        <taxon>Basidiomycota</taxon>
        <taxon>Agaricomycotina</taxon>
        <taxon>Agaricomycetes</taxon>
        <taxon>Cantharellales</taxon>
        <taxon>Ceratobasidiaceae</taxon>
        <taxon>Rhizoctonia</taxon>
    </lineage>
</organism>
<evidence type="ECO:0000256" key="3">
    <source>
        <dbReference type="SAM" id="MobiDB-lite"/>
    </source>
</evidence>
<dbReference type="Gene3D" id="4.10.240.10">
    <property type="entry name" value="Zn(2)-C6 fungal-type DNA-binding domain"/>
    <property type="match status" value="1"/>
</dbReference>
<dbReference type="InterPro" id="IPR021858">
    <property type="entry name" value="Fun_TF"/>
</dbReference>
<dbReference type="GO" id="GO:0000981">
    <property type="term" value="F:DNA-binding transcription factor activity, RNA polymerase II-specific"/>
    <property type="evidence" value="ECO:0007669"/>
    <property type="project" value="InterPro"/>
</dbReference>
<gene>
    <name evidence="5" type="ORF">RHS03_01025</name>
</gene>
<protein>
    <recommendedName>
        <fullName evidence="4">Zn(2)-C6 fungal-type domain-containing protein</fullName>
    </recommendedName>
</protein>
<keyword evidence="2" id="KW-0539">Nucleus</keyword>
<dbReference type="PANTHER" id="PTHR37534">
    <property type="entry name" value="TRANSCRIPTIONAL ACTIVATOR PROTEIN UGA3"/>
    <property type="match status" value="1"/>
</dbReference>
<feature type="compositionally biased region" description="Polar residues" evidence="3">
    <location>
        <begin position="160"/>
        <end position="176"/>
    </location>
</feature>
<dbReference type="Pfam" id="PF11951">
    <property type="entry name" value="Fungal_trans_2"/>
    <property type="match status" value="1"/>
</dbReference>
<dbReference type="Pfam" id="PF00172">
    <property type="entry name" value="Zn_clus"/>
    <property type="match status" value="1"/>
</dbReference>
<feature type="region of interest" description="Disordered" evidence="3">
    <location>
        <begin position="148"/>
        <end position="176"/>
    </location>
</feature>
<proteinExistence type="predicted"/>
<accession>A0A8H7I055</accession>
<dbReference type="PROSITE" id="PS00463">
    <property type="entry name" value="ZN2_CY6_FUNGAL_1"/>
    <property type="match status" value="1"/>
</dbReference>
<feature type="compositionally biased region" description="Polar residues" evidence="3">
    <location>
        <begin position="95"/>
        <end position="109"/>
    </location>
</feature>
<feature type="domain" description="Zn(2)-C6 fungal-type" evidence="4">
    <location>
        <begin position="14"/>
        <end position="42"/>
    </location>
</feature>
<dbReference type="GO" id="GO:0008270">
    <property type="term" value="F:zinc ion binding"/>
    <property type="evidence" value="ECO:0007669"/>
    <property type="project" value="InterPro"/>
</dbReference>
<dbReference type="OrthoDB" id="4491390at2759"/>
<dbReference type="SUPFAM" id="SSF57701">
    <property type="entry name" value="Zn2/Cys6 DNA-binding domain"/>
    <property type="match status" value="1"/>
</dbReference>
<dbReference type="PROSITE" id="PS50048">
    <property type="entry name" value="ZN2_CY6_FUNGAL_2"/>
    <property type="match status" value="1"/>
</dbReference>
<dbReference type="SMART" id="SM00066">
    <property type="entry name" value="GAL4"/>
    <property type="match status" value="1"/>
</dbReference>
<name>A0A8H7I055_9AGAM</name>
<dbReference type="GO" id="GO:0045944">
    <property type="term" value="P:positive regulation of transcription by RNA polymerase II"/>
    <property type="evidence" value="ECO:0007669"/>
    <property type="project" value="TreeGrafter"/>
</dbReference>
<feature type="non-terminal residue" evidence="5">
    <location>
        <position position="1"/>
    </location>
</feature>
<comment type="caution">
    <text evidence="5">The sequence shown here is derived from an EMBL/GenBank/DDBJ whole genome shotgun (WGS) entry which is preliminary data.</text>
</comment>
<dbReference type="AlphaFoldDB" id="A0A8H7I055"/>
<reference evidence="5" key="1">
    <citation type="submission" date="2020-09" db="EMBL/GenBank/DDBJ databases">
        <title>Comparative genome analyses of four rice-infecting Rhizoctonia solani isolates reveal extensive enrichment of homogalacturonan modification genes.</title>
        <authorList>
            <person name="Lee D.-Y."/>
            <person name="Jeon J."/>
            <person name="Kim K.-T."/>
            <person name="Cheong K."/>
            <person name="Song H."/>
            <person name="Choi G."/>
            <person name="Ko J."/>
            <person name="Opiyo S.O."/>
            <person name="Zuo S."/>
            <person name="Madhav S."/>
            <person name="Lee Y.-H."/>
            <person name="Wang G.-L."/>
        </authorList>
    </citation>
    <scope>NUCLEOTIDE SEQUENCE</scope>
    <source>
        <strain evidence="5">AG1-IA WGL</strain>
    </source>
</reference>
<comment type="subcellular location">
    <subcellularLocation>
        <location evidence="1">Nucleus</location>
    </subcellularLocation>
</comment>
<dbReference type="GO" id="GO:0005634">
    <property type="term" value="C:nucleus"/>
    <property type="evidence" value="ECO:0007669"/>
    <property type="project" value="UniProtKB-SubCell"/>
</dbReference>
<evidence type="ECO:0000256" key="1">
    <source>
        <dbReference type="ARBA" id="ARBA00004123"/>
    </source>
</evidence>
<dbReference type="Proteomes" id="UP000602905">
    <property type="component" value="Unassembled WGS sequence"/>
</dbReference>
<evidence type="ECO:0000259" key="4">
    <source>
        <dbReference type="PROSITE" id="PS50048"/>
    </source>
</evidence>
<evidence type="ECO:0000313" key="5">
    <source>
        <dbReference type="EMBL" id="KAF8713388.1"/>
    </source>
</evidence>
<dbReference type="GO" id="GO:0000976">
    <property type="term" value="F:transcription cis-regulatory region binding"/>
    <property type="evidence" value="ECO:0007669"/>
    <property type="project" value="TreeGrafter"/>
</dbReference>
<dbReference type="PANTHER" id="PTHR37534:SF7">
    <property type="entry name" value="TRANSCRIPTIONAL ACTIVATOR PROTEIN UGA3"/>
    <property type="match status" value="1"/>
</dbReference>
<evidence type="ECO:0000256" key="2">
    <source>
        <dbReference type="ARBA" id="ARBA00023242"/>
    </source>
</evidence>
<dbReference type="EMBL" id="JACYCD010000023">
    <property type="protein sequence ID" value="KAF8713388.1"/>
    <property type="molecule type" value="Genomic_DNA"/>
</dbReference>
<feature type="compositionally biased region" description="Basic and acidic residues" evidence="3">
    <location>
        <begin position="114"/>
        <end position="132"/>
    </location>
</feature>
<feature type="region of interest" description="Disordered" evidence="3">
    <location>
        <begin position="85"/>
        <end position="132"/>
    </location>
</feature>
<dbReference type="InterPro" id="IPR001138">
    <property type="entry name" value="Zn2Cys6_DnaBD"/>
</dbReference>